<evidence type="ECO:0000256" key="1">
    <source>
        <dbReference type="SAM" id="SignalP"/>
    </source>
</evidence>
<gene>
    <name evidence="2" type="ORF">J2S74_005584</name>
</gene>
<proteinExistence type="predicted"/>
<dbReference type="Pfam" id="PF09580">
    <property type="entry name" value="Spore_YhcN_YlaJ"/>
    <property type="match status" value="1"/>
</dbReference>
<feature type="signal peptide" evidence="1">
    <location>
        <begin position="1"/>
        <end position="21"/>
    </location>
</feature>
<dbReference type="EMBL" id="JAUSUG010000055">
    <property type="protein sequence ID" value="MDQ0258118.1"/>
    <property type="molecule type" value="Genomic_DNA"/>
</dbReference>
<keyword evidence="3" id="KW-1185">Reference proteome</keyword>
<comment type="caution">
    <text evidence="2">The sequence shown here is derived from an EMBL/GenBank/DDBJ whole genome shotgun (WGS) entry which is preliminary data.</text>
</comment>
<dbReference type="RefSeq" id="WP_307332905.1">
    <property type="nucleotide sequence ID" value="NZ_JAUSUG010000055.1"/>
</dbReference>
<dbReference type="PROSITE" id="PS51257">
    <property type="entry name" value="PROKAR_LIPOPROTEIN"/>
    <property type="match status" value="1"/>
</dbReference>
<accession>A0ABU0A3Q7</accession>
<feature type="chain" id="PRO_5045919675" evidence="1">
    <location>
        <begin position="22"/>
        <end position="205"/>
    </location>
</feature>
<reference evidence="2 3" key="1">
    <citation type="submission" date="2023-07" db="EMBL/GenBank/DDBJ databases">
        <title>Genomic Encyclopedia of Type Strains, Phase IV (KMG-IV): sequencing the most valuable type-strain genomes for metagenomic binning, comparative biology and taxonomic classification.</title>
        <authorList>
            <person name="Goeker M."/>
        </authorList>
    </citation>
    <scope>NUCLEOTIDE SEQUENCE [LARGE SCALE GENOMIC DNA]</scope>
    <source>
        <strain evidence="2 3">DSM 9768</strain>
    </source>
</reference>
<evidence type="ECO:0000313" key="2">
    <source>
        <dbReference type="EMBL" id="MDQ0258118.1"/>
    </source>
</evidence>
<dbReference type="InterPro" id="IPR019076">
    <property type="entry name" value="Spore_lipoprot_YhcN/YlaJ-like"/>
</dbReference>
<name>A0ABU0A3Q7_9BACI</name>
<sequence>MKKYALSLAAAGLLVSGLAGCGDVNDNDMNDNATGFTTNQGYGTGTTGYGYNNYGRPQGDLYDGTRDNDNFGFNRGTGRTGVTGQARTGAYFDTEEGQLATRINNSIRGENIRDSRVLVHGNDVVIGVDADGDTNELDRNLRNRVGGLAGGRNVHVVTDRDQVRNIRDMDDRLRAGEAFEEIGATFTDMLNDLGNAVQRPFQRSR</sequence>
<dbReference type="Proteomes" id="UP001230005">
    <property type="component" value="Unassembled WGS sequence"/>
</dbReference>
<keyword evidence="1" id="KW-0732">Signal</keyword>
<protein>
    <submittedName>
        <fullName evidence="2">Uncharacterized protein</fullName>
    </submittedName>
</protein>
<evidence type="ECO:0000313" key="3">
    <source>
        <dbReference type="Proteomes" id="UP001230005"/>
    </source>
</evidence>
<organism evidence="2 3">
    <name type="scientific">Evansella vedderi</name>
    <dbReference type="NCBI Taxonomy" id="38282"/>
    <lineage>
        <taxon>Bacteria</taxon>
        <taxon>Bacillati</taxon>
        <taxon>Bacillota</taxon>
        <taxon>Bacilli</taxon>
        <taxon>Bacillales</taxon>
        <taxon>Bacillaceae</taxon>
        <taxon>Evansella</taxon>
    </lineage>
</organism>